<dbReference type="GO" id="GO:0000155">
    <property type="term" value="F:phosphorelay sensor kinase activity"/>
    <property type="evidence" value="ECO:0007669"/>
    <property type="project" value="InterPro"/>
</dbReference>
<dbReference type="SUPFAM" id="SSF55874">
    <property type="entry name" value="ATPase domain of HSP90 chaperone/DNA topoisomerase II/histidine kinase"/>
    <property type="match status" value="1"/>
</dbReference>
<evidence type="ECO:0000313" key="8">
    <source>
        <dbReference type="Proteomes" id="UP000078116"/>
    </source>
</evidence>
<dbReference type="Proteomes" id="UP000078116">
    <property type="component" value="Unassembled WGS sequence"/>
</dbReference>
<evidence type="ECO:0000256" key="1">
    <source>
        <dbReference type="ARBA" id="ARBA00022679"/>
    </source>
</evidence>
<reference evidence="7 8" key="1">
    <citation type="submission" date="2016-04" db="EMBL/GenBank/DDBJ databases">
        <title>Reclassification of Paraburkholderia panaciterrae (Farh et al. 2015) Dobritsa &amp; Samadpour 2016 as a later homotypic synonym of Paraburkholderia ginsengiterrae (Farh et al. 2015) Dobritsa &amp; Samadpour 2016.</title>
        <authorList>
            <person name="Dobritsa A.P."/>
            <person name="Kutumbaka K."/>
            <person name="Samadpour M."/>
        </authorList>
    </citation>
    <scope>NUCLEOTIDE SEQUENCE [LARGE SCALE GENOMIC DNA]</scope>
    <source>
        <strain evidence="6 8">DCY85</strain>
        <strain evidence="5 7">DCY85-1</strain>
    </source>
</reference>
<dbReference type="PANTHER" id="PTHR24421">
    <property type="entry name" value="NITRATE/NITRITE SENSOR PROTEIN NARX-RELATED"/>
    <property type="match status" value="1"/>
</dbReference>
<proteinExistence type="predicted"/>
<dbReference type="Pfam" id="PF07730">
    <property type="entry name" value="HisKA_3"/>
    <property type="match status" value="1"/>
</dbReference>
<dbReference type="CDD" id="cd16917">
    <property type="entry name" value="HATPase_UhpB-NarQ-NarX-like"/>
    <property type="match status" value="1"/>
</dbReference>
<dbReference type="STRING" id="1462993.A6V36_27375"/>
<feature type="domain" description="Histidine kinase/HSP90-like ATPase" evidence="4">
    <location>
        <begin position="133"/>
        <end position="227"/>
    </location>
</feature>
<evidence type="ECO:0000313" key="7">
    <source>
        <dbReference type="Proteomes" id="UP000077961"/>
    </source>
</evidence>
<dbReference type="RefSeq" id="WP_064267614.1">
    <property type="nucleotide sequence ID" value="NZ_LXJZ01000140.1"/>
</dbReference>
<evidence type="ECO:0000259" key="4">
    <source>
        <dbReference type="SMART" id="SM00387"/>
    </source>
</evidence>
<dbReference type="Gene3D" id="3.30.565.10">
    <property type="entry name" value="Histidine kinase-like ATPase, C-terminal domain"/>
    <property type="match status" value="1"/>
</dbReference>
<dbReference type="Gene3D" id="1.20.5.1930">
    <property type="match status" value="1"/>
</dbReference>
<accession>A0A1A9NC22</accession>
<dbReference type="GO" id="GO:0016020">
    <property type="term" value="C:membrane"/>
    <property type="evidence" value="ECO:0007669"/>
    <property type="project" value="InterPro"/>
</dbReference>
<dbReference type="InterPro" id="IPR050482">
    <property type="entry name" value="Sensor_HK_TwoCompSys"/>
</dbReference>
<dbReference type="Pfam" id="PF02518">
    <property type="entry name" value="HATPase_c"/>
    <property type="match status" value="1"/>
</dbReference>
<dbReference type="AlphaFoldDB" id="A0A1A9NC22"/>
<keyword evidence="1" id="KW-0808">Transferase</keyword>
<name>A0A1A9NC22_9BURK</name>
<evidence type="ECO:0000313" key="5">
    <source>
        <dbReference type="EMBL" id="OAJ59372.1"/>
    </source>
</evidence>
<evidence type="ECO:0000256" key="3">
    <source>
        <dbReference type="ARBA" id="ARBA00023012"/>
    </source>
</evidence>
<protein>
    <recommendedName>
        <fullName evidence="4">Histidine kinase/HSP90-like ATPase domain-containing protein</fullName>
    </recommendedName>
</protein>
<sequence length="236" mass="26088">MRQCSRPELRASGDQLTKLAAHLEAVREDERKRIAMEIHDELGQLLTVLKIDVSLLKRHLMPESAAAHKVDEMGEIVEKSIHMLRSLVNELRPAALNYGLLPALEWLAEDFGPRSGIACHFLSVGPEPCLSDARATAIFRIAQESLTNVARHACASHVRITLTNLNSVIQLVVTDNGRGFNVDTTRRVHSFGLLGMAERARLIDAQLQIESRPGNGTTIRVRVKDNAIAQLCASHN</sequence>
<dbReference type="InterPro" id="IPR003594">
    <property type="entry name" value="HATPase_dom"/>
</dbReference>
<dbReference type="GO" id="GO:0046983">
    <property type="term" value="F:protein dimerization activity"/>
    <property type="evidence" value="ECO:0007669"/>
    <property type="project" value="InterPro"/>
</dbReference>
<gene>
    <name evidence="5" type="ORF">A6V36_27375</name>
    <name evidence="6" type="ORF">A6V37_20520</name>
</gene>
<dbReference type="EMBL" id="LXJZ01000140">
    <property type="protein sequence ID" value="OAJ59372.1"/>
    <property type="molecule type" value="Genomic_DNA"/>
</dbReference>
<dbReference type="InterPro" id="IPR036890">
    <property type="entry name" value="HATPase_C_sf"/>
</dbReference>
<dbReference type="PANTHER" id="PTHR24421:SF59">
    <property type="entry name" value="OXYGEN SENSOR HISTIDINE KINASE NREB"/>
    <property type="match status" value="1"/>
</dbReference>
<keyword evidence="7" id="KW-1185">Reference proteome</keyword>
<dbReference type="Proteomes" id="UP000077961">
    <property type="component" value="Unassembled WGS sequence"/>
</dbReference>
<keyword evidence="2" id="KW-0418">Kinase</keyword>
<comment type="caution">
    <text evidence="6">The sequence shown here is derived from an EMBL/GenBank/DDBJ whole genome shotgun (WGS) entry which is preliminary data.</text>
</comment>
<keyword evidence="3" id="KW-0902">Two-component regulatory system</keyword>
<dbReference type="SMART" id="SM00387">
    <property type="entry name" value="HATPase_c"/>
    <property type="match status" value="1"/>
</dbReference>
<dbReference type="OrthoDB" id="9813412at2"/>
<evidence type="ECO:0000313" key="6">
    <source>
        <dbReference type="EMBL" id="OAJ63285.1"/>
    </source>
</evidence>
<dbReference type="EMBL" id="LXKA01000132">
    <property type="protein sequence ID" value="OAJ63285.1"/>
    <property type="molecule type" value="Genomic_DNA"/>
</dbReference>
<evidence type="ECO:0000256" key="2">
    <source>
        <dbReference type="ARBA" id="ARBA00022777"/>
    </source>
</evidence>
<organism evidence="6 8">
    <name type="scientific">Paraburkholderia ginsengiterrae</name>
    <dbReference type="NCBI Taxonomy" id="1462993"/>
    <lineage>
        <taxon>Bacteria</taxon>
        <taxon>Pseudomonadati</taxon>
        <taxon>Pseudomonadota</taxon>
        <taxon>Betaproteobacteria</taxon>
        <taxon>Burkholderiales</taxon>
        <taxon>Burkholderiaceae</taxon>
        <taxon>Paraburkholderia</taxon>
    </lineage>
</organism>
<dbReference type="InterPro" id="IPR011712">
    <property type="entry name" value="Sig_transdc_His_kin_sub3_dim/P"/>
</dbReference>